<reference evidence="4" key="1">
    <citation type="submission" date="2017-03" db="EMBL/GenBank/DDBJ databases">
        <authorList>
            <person name="Lund M.B."/>
        </authorList>
    </citation>
    <scope>NUCLEOTIDE SEQUENCE [LARGE SCALE GENOMIC DNA]</scope>
</reference>
<feature type="region of interest" description="Disordered" evidence="1">
    <location>
        <begin position="1"/>
        <end position="34"/>
    </location>
</feature>
<name>A0A2A6FT39_9MICO</name>
<dbReference type="Proteomes" id="UP000219994">
    <property type="component" value="Unassembled WGS sequence"/>
</dbReference>
<evidence type="ECO:0000313" key="4">
    <source>
        <dbReference type="Proteomes" id="UP000219994"/>
    </source>
</evidence>
<evidence type="ECO:0000256" key="2">
    <source>
        <dbReference type="SAM" id="Phobius"/>
    </source>
</evidence>
<evidence type="ECO:0000313" key="3">
    <source>
        <dbReference type="EMBL" id="PDQ36055.1"/>
    </source>
</evidence>
<gene>
    <name evidence="3" type="ORF">B5766_02630</name>
</gene>
<dbReference type="EMBL" id="NAEP01000023">
    <property type="protein sequence ID" value="PDQ36055.1"/>
    <property type="molecule type" value="Genomic_DNA"/>
</dbReference>
<feature type="transmembrane region" description="Helical" evidence="2">
    <location>
        <begin position="38"/>
        <end position="59"/>
    </location>
</feature>
<protein>
    <recommendedName>
        <fullName evidence="5">Ribosomally synthesized peptide with SipW-like signal peptide</fullName>
    </recommendedName>
</protein>
<dbReference type="InterPro" id="IPR023833">
    <property type="entry name" value="Signal_pept_SipW-depend-type"/>
</dbReference>
<dbReference type="NCBIfam" id="TIGR04088">
    <property type="entry name" value="cognate_SipW"/>
    <property type="match status" value="1"/>
</dbReference>
<evidence type="ECO:0000256" key="1">
    <source>
        <dbReference type="SAM" id="MobiDB-lite"/>
    </source>
</evidence>
<accession>A0A2A6FT39</accession>
<comment type="caution">
    <text evidence="3">The sequence shown here is derived from an EMBL/GenBank/DDBJ whole genome shotgun (WGS) entry which is preliminary data.</text>
</comment>
<evidence type="ECO:0008006" key="5">
    <source>
        <dbReference type="Google" id="ProtNLM"/>
    </source>
</evidence>
<keyword evidence="2" id="KW-0812">Transmembrane</keyword>
<dbReference type="AlphaFoldDB" id="A0A2A6FT39"/>
<organism evidence="3 4">
    <name type="scientific">Candidatus Lumbricidiphila eiseniae</name>
    <dbReference type="NCBI Taxonomy" id="1969409"/>
    <lineage>
        <taxon>Bacteria</taxon>
        <taxon>Bacillati</taxon>
        <taxon>Actinomycetota</taxon>
        <taxon>Actinomycetes</taxon>
        <taxon>Micrococcales</taxon>
        <taxon>Microbacteriaceae</taxon>
        <taxon>Candidatus Lumbricidiphila</taxon>
    </lineage>
</organism>
<keyword evidence="2" id="KW-0472">Membrane</keyword>
<sequence length="240" mass="25200">MTESPLGIDRPGPTLKAESQPNGQGKRDPHPSRRRRKVLAALAGGLVLGLGAAATLAAWNDSELASRTFSAGGDVDIQGSTDGGVTWSSSATAPGKTLSFSTDANNMVPGNENLYAPFAVRLSPGSVTPPSGTLEGAVGSTITGFGPSGGRDWLLHSWAVYPDDASDRTCSAASVLTPAIRDGIWKNKQFGDRNFQRNFTLSKKPLHLCLAVAIAGTAPPRATGSVTWRFQIGRSTRYDY</sequence>
<proteinExistence type="predicted"/>
<keyword evidence="2" id="KW-1133">Transmembrane helix</keyword>